<protein>
    <submittedName>
        <fullName evidence="10">Cation/H(+) antiporter</fullName>
    </submittedName>
</protein>
<comment type="similarity">
    <text evidence="2">Belongs to the monovalent cation:proton antiporter 2 (CPA2) transporter (TC 2.A.37) family.</text>
</comment>
<keyword evidence="4 8" id="KW-0812">Transmembrane</keyword>
<dbReference type="InterPro" id="IPR038770">
    <property type="entry name" value="Na+/solute_symporter_sf"/>
</dbReference>
<feature type="domain" description="Cation/H+ exchanger transmembrane" evidence="9">
    <location>
        <begin position="15"/>
        <end position="376"/>
    </location>
</feature>
<feature type="transmembrane region" description="Helical" evidence="8">
    <location>
        <begin position="32"/>
        <end position="50"/>
    </location>
</feature>
<sequence length="487" mass="52216">MHGASDLTGIVIVIVGAVFCGMAMVRLKQPAIIGYIFAGLLLGPNGLSLVENRETIDLLAQLGVIMLLFFVGMELSLRSFRTIWKVALVTAAAQIGLSVGALYILGALFEWPREWAILFGFCLALSSTAVAVKVLEDTGELRTHTGRIAVGILIAQDLAVAPMLVVISNMASEAEGAVMKMIVEVGLSVGILLALILFLTRRTKVNLPFHRLVGNSADLKPLAALALCFGVASVAGVVGLSPAFGAFLAGLTVGNSAQRQEVHENAGPIQAVLMMVFFLSIGLLLDLPFVWDNFGLLCGLLFFVTVFKTLLNAGILRAQGENWQCAFSVSLVIGQLGEFSFVMAAAAASTALIGSDIHKMIVALTVFSLMVSPVLFDFHRRIRHRAAGRISSVGGLLRFAYFREWQVTKQISRAVFAMVFRVSDWFYDRASGLRRHAAKKIRETRPSKTAVKAETAPEGGTSTEAPAKKASAKKPRATSPNPDAAKE</sequence>
<evidence type="ECO:0000256" key="4">
    <source>
        <dbReference type="ARBA" id="ARBA00022692"/>
    </source>
</evidence>
<comment type="subcellular location">
    <subcellularLocation>
        <location evidence="1">Membrane</location>
        <topology evidence="1">Multi-pass membrane protein</topology>
    </subcellularLocation>
</comment>
<evidence type="ECO:0000256" key="2">
    <source>
        <dbReference type="ARBA" id="ARBA00005551"/>
    </source>
</evidence>
<evidence type="ECO:0000256" key="8">
    <source>
        <dbReference type="SAM" id="Phobius"/>
    </source>
</evidence>
<feature type="region of interest" description="Disordered" evidence="7">
    <location>
        <begin position="438"/>
        <end position="487"/>
    </location>
</feature>
<dbReference type="GO" id="GO:0015297">
    <property type="term" value="F:antiporter activity"/>
    <property type="evidence" value="ECO:0007669"/>
    <property type="project" value="InterPro"/>
</dbReference>
<evidence type="ECO:0000256" key="5">
    <source>
        <dbReference type="ARBA" id="ARBA00022989"/>
    </source>
</evidence>
<dbReference type="EMBL" id="JABBNT010000001">
    <property type="protein sequence ID" value="NMM43220.1"/>
    <property type="molecule type" value="Genomic_DNA"/>
</dbReference>
<evidence type="ECO:0000313" key="10">
    <source>
        <dbReference type="EMBL" id="NMM43220.1"/>
    </source>
</evidence>
<organism evidence="10 11">
    <name type="scientific">Pacificispira spongiicola</name>
    <dbReference type="NCBI Taxonomy" id="2729598"/>
    <lineage>
        <taxon>Bacteria</taxon>
        <taxon>Pseudomonadati</taxon>
        <taxon>Pseudomonadota</taxon>
        <taxon>Alphaproteobacteria</taxon>
        <taxon>Rhodospirillales</taxon>
        <taxon>Rhodospirillaceae</taxon>
        <taxon>Pacificispira</taxon>
    </lineage>
</organism>
<evidence type="ECO:0000256" key="7">
    <source>
        <dbReference type="SAM" id="MobiDB-lite"/>
    </source>
</evidence>
<dbReference type="InterPro" id="IPR006153">
    <property type="entry name" value="Cation/H_exchanger_TM"/>
</dbReference>
<accession>A0A7Y0HD35</accession>
<feature type="transmembrane region" description="Helical" evidence="8">
    <location>
        <begin position="327"/>
        <end position="348"/>
    </location>
</feature>
<feature type="transmembrane region" description="Helical" evidence="8">
    <location>
        <begin position="87"/>
        <end position="109"/>
    </location>
</feature>
<proteinExistence type="inferred from homology"/>
<dbReference type="Gene3D" id="1.20.1530.20">
    <property type="match status" value="1"/>
</dbReference>
<dbReference type="PANTHER" id="PTHR42751:SF3">
    <property type="entry name" value="SODIUM_GLUTAMATE SYMPORTER"/>
    <property type="match status" value="1"/>
</dbReference>
<evidence type="ECO:0000256" key="1">
    <source>
        <dbReference type="ARBA" id="ARBA00004141"/>
    </source>
</evidence>
<dbReference type="AlphaFoldDB" id="A0A7Y0HD35"/>
<keyword evidence="5 8" id="KW-1133">Transmembrane helix</keyword>
<gene>
    <name evidence="10" type="ORF">HH303_01940</name>
</gene>
<feature type="transmembrane region" description="Helical" evidence="8">
    <location>
        <begin position="115"/>
        <end position="136"/>
    </location>
</feature>
<dbReference type="GO" id="GO:1902600">
    <property type="term" value="P:proton transmembrane transport"/>
    <property type="evidence" value="ECO:0007669"/>
    <property type="project" value="InterPro"/>
</dbReference>
<feature type="transmembrane region" description="Helical" evidence="8">
    <location>
        <begin position="177"/>
        <end position="200"/>
    </location>
</feature>
<comment type="caution">
    <text evidence="10">The sequence shown here is derived from an EMBL/GenBank/DDBJ whole genome shotgun (WGS) entry which is preliminary data.</text>
</comment>
<evidence type="ECO:0000313" key="11">
    <source>
        <dbReference type="Proteomes" id="UP000539372"/>
    </source>
</evidence>
<feature type="transmembrane region" description="Helical" evidence="8">
    <location>
        <begin position="269"/>
        <end position="287"/>
    </location>
</feature>
<feature type="transmembrane region" description="Helical" evidence="8">
    <location>
        <begin position="6"/>
        <end position="25"/>
    </location>
</feature>
<feature type="transmembrane region" description="Helical" evidence="8">
    <location>
        <begin position="56"/>
        <end position="75"/>
    </location>
</feature>
<name>A0A7Y0HD35_9PROT</name>
<feature type="transmembrane region" description="Helical" evidence="8">
    <location>
        <begin position="360"/>
        <end position="376"/>
    </location>
</feature>
<evidence type="ECO:0000259" key="9">
    <source>
        <dbReference type="Pfam" id="PF00999"/>
    </source>
</evidence>
<dbReference type="GO" id="GO:0016020">
    <property type="term" value="C:membrane"/>
    <property type="evidence" value="ECO:0007669"/>
    <property type="project" value="UniProtKB-SubCell"/>
</dbReference>
<keyword evidence="11" id="KW-1185">Reference proteome</keyword>
<evidence type="ECO:0000256" key="6">
    <source>
        <dbReference type="ARBA" id="ARBA00023136"/>
    </source>
</evidence>
<feature type="transmembrane region" description="Helical" evidence="8">
    <location>
        <begin position="294"/>
        <end position="315"/>
    </location>
</feature>
<reference evidence="10 11" key="1">
    <citation type="submission" date="2020-04" db="EMBL/GenBank/DDBJ databases">
        <title>Rhodospirillaceae bacterium KN72 isolated from deep sea.</title>
        <authorList>
            <person name="Zhang D.-C."/>
        </authorList>
    </citation>
    <scope>NUCLEOTIDE SEQUENCE [LARGE SCALE GENOMIC DNA]</scope>
    <source>
        <strain evidence="10 11">KN72</strain>
    </source>
</reference>
<keyword evidence="6 8" id="KW-0472">Membrane</keyword>
<feature type="transmembrane region" description="Helical" evidence="8">
    <location>
        <begin position="221"/>
        <end position="249"/>
    </location>
</feature>
<evidence type="ECO:0000256" key="3">
    <source>
        <dbReference type="ARBA" id="ARBA00022448"/>
    </source>
</evidence>
<dbReference type="RefSeq" id="WP_169623515.1">
    <property type="nucleotide sequence ID" value="NZ_JABBNT010000001.1"/>
</dbReference>
<keyword evidence="3" id="KW-0813">Transport</keyword>
<feature type="transmembrane region" description="Helical" evidence="8">
    <location>
        <begin position="148"/>
        <end position="171"/>
    </location>
</feature>
<dbReference type="PANTHER" id="PTHR42751">
    <property type="entry name" value="SODIUM/HYDROGEN EXCHANGER FAMILY/TRKA DOMAIN PROTEIN"/>
    <property type="match status" value="1"/>
</dbReference>
<dbReference type="Proteomes" id="UP000539372">
    <property type="component" value="Unassembled WGS sequence"/>
</dbReference>
<dbReference type="Pfam" id="PF00999">
    <property type="entry name" value="Na_H_Exchanger"/>
    <property type="match status" value="1"/>
</dbReference>